<evidence type="ECO:0000313" key="2">
    <source>
        <dbReference type="Proteomes" id="UP000278807"/>
    </source>
</evidence>
<keyword evidence="2" id="KW-1185">Reference proteome</keyword>
<evidence type="ECO:0000313" key="1">
    <source>
        <dbReference type="EMBL" id="VDN98556.1"/>
    </source>
</evidence>
<dbReference type="AlphaFoldDB" id="A0A0R3T6L0"/>
<accession>A0A0R3T6L0</accession>
<name>A0A0R3T6L0_RODNA</name>
<sequence>MSESSNSLFDDTRLALRSLDRSTSIYNLYCRVTLGLRNADSWDCVNVHGTTTPIFNTELTMELALCKCASVHFRRT</sequence>
<dbReference type="EMBL" id="UZAE01001384">
    <property type="protein sequence ID" value="VDN98556.1"/>
    <property type="molecule type" value="Genomic_DNA"/>
</dbReference>
<dbReference type="Proteomes" id="UP000278807">
    <property type="component" value="Unassembled WGS sequence"/>
</dbReference>
<reference evidence="1 2" key="2">
    <citation type="submission" date="2018-11" db="EMBL/GenBank/DDBJ databases">
        <authorList>
            <consortium name="Pathogen Informatics"/>
        </authorList>
    </citation>
    <scope>NUCLEOTIDE SEQUENCE [LARGE SCALE GENOMIC DNA]</scope>
</reference>
<organism evidence="3">
    <name type="scientific">Rodentolepis nana</name>
    <name type="common">Dwarf tapeworm</name>
    <name type="synonym">Hymenolepis nana</name>
    <dbReference type="NCBI Taxonomy" id="102285"/>
    <lineage>
        <taxon>Eukaryota</taxon>
        <taxon>Metazoa</taxon>
        <taxon>Spiralia</taxon>
        <taxon>Lophotrochozoa</taxon>
        <taxon>Platyhelminthes</taxon>
        <taxon>Cestoda</taxon>
        <taxon>Eucestoda</taxon>
        <taxon>Cyclophyllidea</taxon>
        <taxon>Hymenolepididae</taxon>
        <taxon>Rodentolepis</taxon>
    </lineage>
</organism>
<proteinExistence type="predicted"/>
<protein>
    <submittedName>
        <fullName evidence="3">C2 domain-containing protein</fullName>
    </submittedName>
</protein>
<gene>
    <name evidence="1" type="ORF">HNAJ_LOCUS2697</name>
</gene>
<dbReference type="WBParaSite" id="HNAJ_0000269801-mRNA-1">
    <property type="protein sequence ID" value="HNAJ_0000269801-mRNA-1"/>
    <property type="gene ID" value="HNAJ_0000269801"/>
</dbReference>
<reference evidence="3" key="1">
    <citation type="submission" date="2017-02" db="UniProtKB">
        <authorList>
            <consortium name="WormBaseParasite"/>
        </authorList>
    </citation>
    <scope>IDENTIFICATION</scope>
</reference>
<evidence type="ECO:0000313" key="3">
    <source>
        <dbReference type="WBParaSite" id="HNAJ_0000269801-mRNA-1"/>
    </source>
</evidence>